<evidence type="ECO:0000313" key="1">
    <source>
        <dbReference type="EMBL" id="GFU02035.1"/>
    </source>
</evidence>
<dbReference type="Proteomes" id="UP000887013">
    <property type="component" value="Unassembled WGS sequence"/>
</dbReference>
<organism evidence="1 2">
    <name type="scientific">Nephila pilipes</name>
    <name type="common">Giant wood spider</name>
    <name type="synonym">Nephila maculata</name>
    <dbReference type="NCBI Taxonomy" id="299642"/>
    <lineage>
        <taxon>Eukaryota</taxon>
        <taxon>Metazoa</taxon>
        <taxon>Ecdysozoa</taxon>
        <taxon>Arthropoda</taxon>
        <taxon>Chelicerata</taxon>
        <taxon>Arachnida</taxon>
        <taxon>Araneae</taxon>
        <taxon>Araneomorphae</taxon>
        <taxon>Entelegynae</taxon>
        <taxon>Araneoidea</taxon>
        <taxon>Nephilidae</taxon>
        <taxon>Nephila</taxon>
    </lineage>
</organism>
<accession>A0A8X6UCZ0</accession>
<proteinExistence type="predicted"/>
<keyword evidence="2" id="KW-1185">Reference proteome</keyword>
<dbReference type="EMBL" id="BMAW01076550">
    <property type="protein sequence ID" value="GFU02035.1"/>
    <property type="molecule type" value="Genomic_DNA"/>
</dbReference>
<reference evidence="1" key="1">
    <citation type="submission" date="2020-08" db="EMBL/GenBank/DDBJ databases">
        <title>Multicomponent nature underlies the extraordinary mechanical properties of spider dragline silk.</title>
        <authorList>
            <person name="Kono N."/>
            <person name="Nakamura H."/>
            <person name="Mori M."/>
            <person name="Yoshida Y."/>
            <person name="Ohtoshi R."/>
            <person name="Malay A.D."/>
            <person name="Moran D.A.P."/>
            <person name="Tomita M."/>
            <person name="Numata K."/>
            <person name="Arakawa K."/>
        </authorList>
    </citation>
    <scope>NUCLEOTIDE SEQUENCE</scope>
</reference>
<sequence>MAETWPRMVLKHSVKMKLEVGIPLWWVSVAGFPLTFAIDWKEAGLRGSFCDLVHCAVQEERENFASQDRLISLITIEEAGPTARGYPMTQEHQVQLAATDEEKKMITD</sequence>
<gene>
    <name evidence="1" type="ORF">NPIL_687391</name>
</gene>
<evidence type="ECO:0000313" key="2">
    <source>
        <dbReference type="Proteomes" id="UP000887013"/>
    </source>
</evidence>
<protein>
    <submittedName>
        <fullName evidence="1">Uncharacterized protein</fullName>
    </submittedName>
</protein>
<comment type="caution">
    <text evidence="1">The sequence shown here is derived from an EMBL/GenBank/DDBJ whole genome shotgun (WGS) entry which is preliminary data.</text>
</comment>
<dbReference type="AlphaFoldDB" id="A0A8X6UCZ0"/>
<name>A0A8X6UCZ0_NEPPI</name>